<gene>
    <name evidence="5" type="ORF">SMD31_18075</name>
</gene>
<dbReference type="Gene3D" id="3.30.465.10">
    <property type="match status" value="1"/>
</dbReference>
<dbReference type="Pfam" id="PF02913">
    <property type="entry name" value="FAD-oxidase_C"/>
    <property type="match status" value="1"/>
</dbReference>
<dbReference type="RefSeq" id="WP_320502324.1">
    <property type="nucleotide sequence ID" value="NZ_JAXCLX010000003.1"/>
</dbReference>
<dbReference type="PANTHER" id="PTHR43716">
    <property type="entry name" value="D-2-HYDROXYGLUTARATE DEHYDROGENASE, MITOCHONDRIAL"/>
    <property type="match status" value="1"/>
</dbReference>
<evidence type="ECO:0000256" key="1">
    <source>
        <dbReference type="ARBA" id="ARBA00008000"/>
    </source>
</evidence>
<dbReference type="EMBL" id="JAXCLX010000003">
    <property type="protein sequence ID" value="MDY0873853.1"/>
    <property type="molecule type" value="Genomic_DNA"/>
</dbReference>
<dbReference type="InterPro" id="IPR036318">
    <property type="entry name" value="FAD-bd_PCMH-like_sf"/>
</dbReference>
<dbReference type="InterPro" id="IPR016171">
    <property type="entry name" value="Vanillyl_alc_oxidase_C-sub2"/>
</dbReference>
<feature type="domain" description="FAD-binding PCMH-type" evidence="4">
    <location>
        <begin position="37"/>
        <end position="218"/>
    </location>
</feature>
<comment type="caution">
    <text evidence="5">The sequence shown here is derived from an EMBL/GenBank/DDBJ whole genome shotgun (WGS) entry which is preliminary data.</text>
</comment>
<evidence type="ECO:0000256" key="3">
    <source>
        <dbReference type="ARBA" id="ARBA00022827"/>
    </source>
</evidence>
<dbReference type="InterPro" id="IPR016166">
    <property type="entry name" value="FAD-bd_PCMH"/>
</dbReference>
<sequence>MDIAAFQQAALALLGPKGFITAADDLAPHLTDWRKLYHGKACGLALPASTDEAAALIKLTAQYNVPVVPQGGNTGLSGAATPDQSGQTLIVNMKRMNSIRALDTANDTIIVEAGCILQQIQEAAAAADRFFPLSLTAEGSCQIGGNLATNAGGINVLKYGNARALTLGLEVVLPDGSVLDALTTLHKDNTGYDLKQLFIGAEGTLGLITAASLKLFPAFRARATAFAGLASLEAAIPVLARLRAATADQLVSFELLPRFGLDLAQKNFNLRQPLDIAPDWVLLIEAATPSADFDIALALERALGEALEADEIVDGLMAESDAQRQALWGLREGIVNAQPKEGASIKHDIAVPVASIPAFVTEASAALARDFPTARLLCFGHVGDGNLHFNLLQPKGGDPAAFLGLAPAINRLVHDHVAAHKGSISAEHGIGQLRRGELQRLKSPVALGVMRALKAALDPDGRFNPGKVL</sequence>
<keyword evidence="6" id="KW-1185">Reference proteome</keyword>
<organism evidence="5 6">
    <name type="scientific">Dongia rigui</name>
    <dbReference type="NCBI Taxonomy" id="940149"/>
    <lineage>
        <taxon>Bacteria</taxon>
        <taxon>Pseudomonadati</taxon>
        <taxon>Pseudomonadota</taxon>
        <taxon>Alphaproteobacteria</taxon>
        <taxon>Rhodospirillales</taxon>
        <taxon>Dongiaceae</taxon>
        <taxon>Dongia</taxon>
    </lineage>
</organism>
<keyword evidence="2" id="KW-0285">Flavoprotein</keyword>
<evidence type="ECO:0000259" key="4">
    <source>
        <dbReference type="PROSITE" id="PS51387"/>
    </source>
</evidence>
<dbReference type="Proteomes" id="UP001271769">
    <property type="component" value="Unassembled WGS sequence"/>
</dbReference>
<comment type="similarity">
    <text evidence="1">Belongs to the FAD-binding oxidoreductase/transferase type 4 family.</text>
</comment>
<evidence type="ECO:0000256" key="2">
    <source>
        <dbReference type="ARBA" id="ARBA00022630"/>
    </source>
</evidence>
<evidence type="ECO:0000313" key="6">
    <source>
        <dbReference type="Proteomes" id="UP001271769"/>
    </source>
</evidence>
<evidence type="ECO:0000313" key="5">
    <source>
        <dbReference type="EMBL" id="MDY0873853.1"/>
    </source>
</evidence>
<accession>A0ABU5E2X3</accession>
<dbReference type="PANTHER" id="PTHR43716:SF2">
    <property type="entry name" value="BLL6224 PROTEIN"/>
    <property type="match status" value="1"/>
</dbReference>
<dbReference type="SUPFAM" id="SSF55103">
    <property type="entry name" value="FAD-linked oxidases, C-terminal domain"/>
    <property type="match status" value="1"/>
</dbReference>
<dbReference type="InterPro" id="IPR016164">
    <property type="entry name" value="FAD-linked_Oxase-like_C"/>
</dbReference>
<dbReference type="SUPFAM" id="SSF56176">
    <property type="entry name" value="FAD-binding/transporter-associated domain-like"/>
    <property type="match status" value="1"/>
</dbReference>
<keyword evidence="3" id="KW-0274">FAD</keyword>
<dbReference type="Pfam" id="PF01565">
    <property type="entry name" value="FAD_binding_4"/>
    <property type="match status" value="1"/>
</dbReference>
<proteinExistence type="inferred from homology"/>
<dbReference type="PROSITE" id="PS51387">
    <property type="entry name" value="FAD_PCMH"/>
    <property type="match status" value="1"/>
</dbReference>
<dbReference type="InterPro" id="IPR051264">
    <property type="entry name" value="FAD-oxidored/transferase_4"/>
</dbReference>
<dbReference type="InterPro" id="IPR016169">
    <property type="entry name" value="FAD-bd_PCMH_sub2"/>
</dbReference>
<dbReference type="Gene3D" id="3.30.70.2740">
    <property type="match status" value="1"/>
</dbReference>
<dbReference type="InterPro" id="IPR006094">
    <property type="entry name" value="Oxid_FAD_bind_N"/>
</dbReference>
<dbReference type="Gene3D" id="1.10.45.10">
    <property type="entry name" value="Vanillyl-alcohol Oxidase, Chain A, domain 4"/>
    <property type="match status" value="1"/>
</dbReference>
<reference evidence="5 6" key="1">
    <citation type="journal article" date="2013" name="Antonie Van Leeuwenhoek">
        <title>Dongia rigui sp. nov., isolated from freshwater of a large wetland in Korea.</title>
        <authorList>
            <person name="Baik K.S."/>
            <person name="Hwang Y.M."/>
            <person name="Choi J.S."/>
            <person name="Kwon J."/>
            <person name="Seong C.N."/>
        </authorList>
    </citation>
    <scope>NUCLEOTIDE SEQUENCE [LARGE SCALE GENOMIC DNA]</scope>
    <source>
        <strain evidence="5 6">04SU4-P</strain>
    </source>
</reference>
<dbReference type="InterPro" id="IPR004113">
    <property type="entry name" value="FAD-bd_oxidored_4_C"/>
</dbReference>
<protein>
    <submittedName>
        <fullName evidence="5">FAD-binding oxidoreductase</fullName>
    </submittedName>
</protein>
<dbReference type="Gene3D" id="3.30.70.2190">
    <property type="match status" value="1"/>
</dbReference>
<name>A0ABU5E2X3_9PROT</name>